<name>A0A1Y1USW0_9TREE</name>
<dbReference type="EMBL" id="NBSH01000001">
    <property type="protein sequence ID" value="ORX40614.1"/>
    <property type="molecule type" value="Genomic_DNA"/>
</dbReference>
<dbReference type="RefSeq" id="XP_021874293.1">
    <property type="nucleotide sequence ID" value="XM_022017678.1"/>
</dbReference>
<feature type="compositionally biased region" description="Low complexity" evidence="1">
    <location>
        <begin position="319"/>
        <end position="334"/>
    </location>
</feature>
<dbReference type="InParanoid" id="A0A1Y1USW0"/>
<feature type="region of interest" description="Disordered" evidence="1">
    <location>
        <begin position="311"/>
        <end position="356"/>
    </location>
</feature>
<protein>
    <submittedName>
        <fullName evidence="3">Uncharacterized protein</fullName>
    </submittedName>
</protein>
<feature type="compositionally biased region" description="Polar residues" evidence="1">
    <location>
        <begin position="339"/>
        <end position="356"/>
    </location>
</feature>
<keyword evidence="4" id="KW-1185">Reference proteome</keyword>
<evidence type="ECO:0000313" key="4">
    <source>
        <dbReference type="Proteomes" id="UP000193218"/>
    </source>
</evidence>
<organism evidence="3 4">
    <name type="scientific">Kockovaella imperatae</name>
    <dbReference type="NCBI Taxonomy" id="4999"/>
    <lineage>
        <taxon>Eukaryota</taxon>
        <taxon>Fungi</taxon>
        <taxon>Dikarya</taxon>
        <taxon>Basidiomycota</taxon>
        <taxon>Agaricomycotina</taxon>
        <taxon>Tremellomycetes</taxon>
        <taxon>Tremellales</taxon>
        <taxon>Cuniculitremaceae</taxon>
        <taxon>Kockovaella</taxon>
    </lineage>
</organism>
<dbReference type="Proteomes" id="UP000193218">
    <property type="component" value="Unassembled WGS sequence"/>
</dbReference>
<keyword evidence="2" id="KW-0812">Transmembrane</keyword>
<proteinExistence type="predicted"/>
<gene>
    <name evidence="3" type="ORF">BD324DRAFT_647536</name>
</gene>
<accession>A0A1Y1USW0</accession>
<evidence type="ECO:0000256" key="1">
    <source>
        <dbReference type="SAM" id="MobiDB-lite"/>
    </source>
</evidence>
<comment type="caution">
    <text evidence="3">The sequence shown here is derived from an EMBL/GenBank/DDBJ whole genome shotgun (WGS) entry which is preliminary data.</text>
</comment>
<keyword evidence="2" id="KW-1133">Transmembrane helix</keyword>
<feature type="transmembrane region" description="Helical" evidence="2">
    <location>
        <begin position="366"/>
        <end position="388"/>
    </location>
</feature>
<evidence type="ECO:0000313" key="3">
    <source>
        <dbReference type="EMBL" id="ORX40614.1"/>
    </source>
</evidence>
<keyword evidence="2" id="KW-0472">Membrane</keyword>
<dbReference type="AlphaFoldDB" id="A0A1Y1USW0"/>
<dbReference type="GeneID" id="33559487"/>
<dbReference type="Gene3D" id="2.60.120.260">
    <property type="entry name" value="Galactose-binding domain-like"/>
    <property type="match status" value="2"/>
</dbReference>
<sequence length="395" mass="41695">MEDGIVKIDDISPQIIYGPEGTWKAPTLANDGGGALMSYMDSTFHMTTGEGSYATLLFNGSAVTAFGALRGNHGVYQVFLDGKLVNETLGAGNDLYQQVLWKGEGLGLSHHNLTLVNRPSLTNLSLLPDPGGWIYLDIDFFLVNPAGPLMTGSIVTTQHDDGDSAFKYSGSGWSTQQSDMNQGGGFRQSSTPGDSVSLSFFGPRVQIFGNLGWQYATYSVSIDGGEQTTYIGNASQLYSKVPLFTAAMLGNTSHTITLTNVAADSPGNLAIDYAVVNYTLDSASEASASSAYSLPVIPSVVIDPSVVTSDFQPEPSSRTSHISLGSSLRSTSTSAPHLVSTSQIPGPSIEAGNSQSSASLATQHPAVIWSPIVAAIIVSGLLLALWIWTKRRREG</sequence>
<reference evidence="3 4" key="1">
    <citation type="submission" date="2017-03" db="EMBL/GenBank/DDBJ databases">
        <title>Widespread Adenine N6-methylation of Active Genes in Fungi.</title>
        <authorList>
            <consortium name="DOE Joint Genome Institute"/>
            <person name="Mondo S.J."/>
            <person name="Dannebaum R.O."/>
            <person name="Kuo R.C."/>
            <person name="Louie K.B."/>
            <person name="Bewick A.J."/>
            <person name="Labutti K."/>
            <person name="Haridas S."/>
            <person name="Kuo A."/>
            <person name="Salamov A."/>
            <person name="Ahrendt S.R."/>
            <person name="Lau R."/>
            <person name="Bowen B.P."/>
            <person name="Lipzen A."/>
            <person name="Sullivan W."/>
            <person name="Andreopoulos W.B."/>
            <person name="Clum A."/>
            <person name="Lindquist E."/>
            <person name="Daum C."/>
            <person name="Northen T.R."/>
            <person name="Ramamoorthy G."/>
            <person name="Schmitz R.J."/>
            <person name="Gryganskyi A."/>
            <person name="Culley D."/>
            <person name="Magnuson J."/>
            <person name="James T.Y."/>
            <person name="O'Malley M.A."/>
            <person name="Stajich J.E."/>
            <person name="Spatafora J.W."/>
            <person name="Visel A."/>
            <person name="Grigoriev I.V."/>
        </authorList>
    </citation>
    <scope>NUCLEOTIDE SEQUENCE [LARGE SCALE GENOMIC DNA]</scope>
    <source>
        <strain evidence="3 4">NRRL Y-17943</strain>
    </source>
</reference>
<dbReference type="OrthoDB" id="2576082at2759"/>
<evidence type="ECO:0000256" key="2">
    <source>
        <dbReference type="SAM" id="Phobius"/>
    </source>
</evidence>